<organism evidence="2 3">
    <name type="scientific">Marinomonas primoryensis</name>
    <dbReference type="NCBI Taxonomy" id="178399"/>
    <lineage>
        <taxon>Bacteria</taxon>
        <taxon>Pseudomonadati</taxon>
        <taxon>Pseudomonadota</taxon>
        <taxon>Gammaproteobacteria</taxon>
        <taxon>Oceanospirillales</taxon>
        <taxon>Oceanospirillaceae</taxon>
        <taxon>Marinomonas</taxon>
    </lineage>
</organism>
<name>A0A2Z4PYY9_9GAMM</name>
<dbReference type="EMBL" id="CP016181">
    <property type="protein sequence ID" value="AWY02289.1"/>
    <property type="molecule type" value="Genomic_DNA"/>
</dbReference>
<dbReference type="Proteomes" id="UP000249898">
    <property type="component" value="Chromosome"/>
</dbReference>
<accession>A0A2Z4PYY9</accession>
<dbReference type="InterPro" id="IPR032830">
    <property type="entry name" value="XPB/Ssl2_N"/>
</dbReference>
<feature type="domain" description="Helicase XPB/Ssl2 N-terminal" evidence="1">
    <location>
        <begin position="483"/>
        <end position="564"/>
    </location>
</feature>
<reference evidence="2 3" key="1">
    <citation type="submission" date="2016-06" db="EMBL/GenBank/DDBJ databases">
        <title>The sequenced genome of the ice-adhering bacterium Marinomonas primoryensis, from Antarctica.</title>
        <authorList>
            <person name="Graham L."/>
            <person name="Vance T.D.R."/>
            <person name="Davies P.L."/>
        </authorList>
    </citation>
    <scope>NUCLEOTIDE SEQUENCE [LARGE SCALE GENOMIC DNA]</scope>
    <source>
        <strain evidence="2 3">AceL</strain>
    </source>
</reference>
<evidence type="ECO:0000259" key="1">
    <source>
        <dbReference type="Pfam" id="PF13625"/>
    </source>
</evidence>
<sequence length="595" mass="67502">MKTLFEAFTVNDLKEYQRKLSIPSNVVRKADLINALTHALSHPSTLEAIYDLLDETQQLAVAETLYWTEGFYDGQRFYAKYGTTPNFKKAEKNIRTFYHREEPTALTLLLLPCNLSNGAYYVLADEIASKLRNFVDKPEAYRLTTLDELPDECNNEVLVVRHRERNALTELALLLNSVEKGKIRVSEKTGLPGKATTDHLSEQLPGGDDYHGREKRDGWDNDIGAIRAFSWPLLLQASKLVSLQSGRLNLSRSGIKSLNTLSADTILSIWTNWLKYTAFDEFSRINIIKGQKSKGKVMTAVPGRRKAIVDALKACPVNEWIELASFSDFMQTEGFDFEVTHSPWSLYIYDREYGSLGYDGFHDWDIVQRRYLHAFLFEYAATLGLIDIAYVDPDAGIGEYDSLWGVDDLSHLSRYDGLMYFRINAMGAYCLGLAKQYVASEVSPKVRLSVMHKGQITPVAGTPSAEEILLLDTWCIKIEENSWQLDKAKIIAALERGMKITELSDFLRQREEQPLPESVEALMNQCAKNIGALKSIRPALLIECIDRDIATSIAEHREAKKLCLLAGERHLVVRSEHEERLRELVRIMGYGMAIH</sequence>
<evidence type="ECO:0000313" key="3">
    <source>
        <dbReference type="Proteomes" id="UP000249898"/>
    </source>
</evidence>
<proteinExistence type="predicted"/>
<dbReference type="AlphaFoldDB" id="A0A2Z4PYY9"/>
<evidence type="ECO:0000313" key="2">
    <source>
        <dbReference type="EMBL" id="AWY02289.1"/>
    </source>
</evidence>
<protein>
    <recommendedName>
        <fullName evidence="1">Helicase XPB/Ssl2 N-terminal domain-containing protein</fullName>
    </recommendedName>
</protein>
<dbReference type="Pfam" id="PF13625">
    <property type="entry name" value="Helicase_C_3"/>
    <property type="match status" value="1"/>
</dbReference>
<gene>
    <name evidence="2" type="ORF">A8139_04225</name>
</gene>